<protein>
    <recommendedName>
        <fullName evidence="5">ARID domain-containing protein</fullName>
    </recommendedName>
</protein>
<feature type="compositionally biased region" description="Polar residues" evidence="4">
    <location>
        <begin position="1"/>
        <end position="27"/>
    </location>
</feature>
<dbReference type="EnsemblMetazoa" id="LLOJ009190-RA">
    <property type="protein sequence ID" value="LLOJ009190-PA"/>
    <property type="gene ID" value="LLOJ009190"/>
</dbReference>
<evidence type="ECO:0000313" key="6">
    <source>
        <dbReference type="EnsemblMetazoa" id="LLOJ009190-PA"/>
    </source>
</evidence>
<dbReference type="VEuPathDB" id="VectorBase:LLOJ009190"/>
<dbReference type="Gene3D" id="1.10.150.60">
    <property type="entry name" value="ARID DNA-binding domain"/>
    <property type="match status" value="1"/>
</dbReference>
<feature type="region of interest" description="Disordered" evidence="4">
    <location>
        <begin position="1"/>
        <end position="45"/>
    </location>
</feature>
<evidence type="ECO:0000313" key="7">
    <source>
        <dbReference type="Proteomes" id="UP000092461"/>
    </source>
</evidence>
<organism evidence="6 7">
    <name type="scientific">Lutzomyia longipalpis</name>
    <name type="common">Sand fly</name>
    <dbReference type="NCBI Taxonomy" id="7200"/>
    <lineage>
        <taxon>Eukaryota</taxon>
        <taxon>Metazoa</taxon>
        <taxon>Ecdysozoa</taxon>
        <taxon>Arthropoda</taxon>
        <taxon>Hexapoda</taxon>
        <taxon>Insecta</taxon>
        <taxon>Pterygota</taxon>
        <taxon>Neoptera</taxon>
        <taxon>Endopterygota</taxon>
        <taxon>Diptera</taxon>
        <taxon>Nematocera</taxon>
        <taxon>Psychodoidea</taxon>
        <taxon>Psychodidae</taxon>
        <taxon>Lutzomyia</taxon>
        <taxon>Lutzomyia</taxon>
    </lineage>
</organism>
<dbReference type="InterPro" id="IPR036431">
    <property type="entry name" value="ARID_dom_sf"/>
</dbReference>
<dbReference type="Proteomes" id="UP000092461">
    <property type="component" value="Unassembled WGS sequence"/>
</dbReference>
<dbReference type="InterPro" id="IPR052406">
    <property type="entry name" value="Chromatin_Remodeling_Comp"/>
</dbReference>
<dbReference type="PANTHER" id="PTHR22970">
    <property type="entry name" value="AT-RICH INTERACTIVE DOMAIN-CONTAINING PROTEIN 2"/>
    <property type="match status" value="1"/>
</dbReference>
<proteinExistence type="predicted"/>
<dbReference type="InterPro" id="IPR001606">
    <property type="entry name" value="ARID_dom"/>
</dbReference>
<evidence type="ECO:0000256" key="3">
    <source>
        <dbReference type="ARBA" id="ARBA00023242"/>
    </source>
</evidence>
<name>A0A1B0CW05_LUTLO</name>
<reference evidence="6" key="1">
    <citation type="submission" date="2020-05" db="UniProtKB">
        <authorList>
            <consortium name="EnsemblMetazoa"/>
        </authorList>
    </citation>
    <scope>IDENTIFICATION</scope>
    <source>
        <strain evidence="6">Jacobina</strain>
    </source>
</reference>
<sequence>MTITETNQPGLPQLTNGDDNSKSNATSKSEKITTKGNEVKSGDEERVKRDFVKDLQNFHESKGTPFSRFPKISGKEVDLYKLYTEVTSRGGWLKVNQRNDWDEVLEEVGFSNFIVNAPVAIKYIYLRYLDRYEKLHFHGEEPERADDEEDENRHKRWNARLLHNVPANYNYHQHTISDSQRTQHKLSTDLYKNSEYDKLFLSLISPLPNEQDFAINVCTLMSNEGKHTLKIDRCPKLIDILLAHAGLFQH</sequence>
<evidence type="ECO:0000256" key="1">
    <source>
        <dbReference type="ARBA" id="ARBA00023015"/>
    </source>
</evidence>
<keyword evidence="7" id="KW-1185">Reference proteome</keyword>
<dbReference type="Pfam" id="PF01388">
    <property type="entry name" value="ARID"/>
    <property type="match status" value="1"/>
</dbReference>
<dbReference type="SMART" id="SM01014">
    <property type="entry name" value="ARID"/>
    <property type="match status" value="1"/>
</dbReference>
<dbReference type="PANTHER" id="PTHR22970:SF14">
    <property type="entry name" value="AT-RICH INTERACTIVE DOMAIN-CONTAINING PROTEIN 2"/>
    <property type="match status" value="1"/>
</dbReference>
<keyword evidence="3" id="KW-0539">Nucleus</keyword>
<dbReference type="SMART" id="SM00501">
    <property type="entry name" value="BRIGHT"/>
    <property type="match status" value="1"/>
</dbReference>
<keyword evidence="1" id="KW-0805">Transcription regulation</keyword>
<evidence type="ECO:0000256" key="2">
    <source>
        <dbReference type="ARBA" id="ARBA00023163"/>
    </source>
</evidence>
<feature type="compositionally biased region" description="Basic and acidic residues" evidence="4">
    <location>
        <begin position="28"/>
        <end position="45"/>
    </location>
</feature>
<dbReference type="EMBL" id="AJWK01031517">
    <property type="status" value="NOT_ANNOTATED_CDS"/>
    <property type="molecule type" value="Genomic_DNA"/>
</dbReference>
<evidence type="ECO:0000259" key="5">
    <source>
        <dbReference type="PROSITE" id="PS51011"/>
    </source>
</evidence>
<dbReference type="SUPFAM" id="SSF46774">
    <property type="entry name" value="ARID-like"/>
    <property type="match status" value="1"/>
</dbReference>
<dbReference type="GO" id="GO:0003677">
    <property type="term" value="F:DNA binding"/>
    <property type="evidence" value="ECO:0007669"/>
    <property type="project" value="InterPro"/>
</dbReference>
<dbReference type="VEuPathDB" id="VectorBase:LLONM1_002398"/>
<dbReference type="AlphaFoldDB" id="A0A1B0CW05"/>
<evidence type="ECO:0000256" key="4">
    <source>
        <dbReference type="SAM" id="MobiDB-lite"/>
    </source>
</evidence>
<dbReference type="PROSITE" id="PS51011">
    <property type="entry name" value="ARID"/>
    <property type="match status" value="1"/>
</dbReference>
<keyword evidence="2" id="KW-0804">Transcription</keyword>
<accession>A0A1B0CW05</accession>
<feature type="domain" description="ARID" evidence="5">
    <location>
        <begin position="45"/>
        <end position="137"/>
    </location>
</feature>